<evidence type="ECO:0000313" key="2">
    <source>
        <dbReference type="EMBL" id="KAJ4952689.1"/>
    </source>
</evidence>
<dbReference type="GO" id="GO:0003676">
    <property type="term" value="F:nucleic acid binding"/>
    <property type="evidence" value="ECO:0007669"/>
    <property type="project" value="InterPro"/>
</dbReference>
<proteinExistence type="predicted"/>
<sequence>MGQPLFTVADSPCFNSSEIGEALVVRAVLYFATSRGFTDILLETDSLVVVNYVNGIAVCKDIYLHTLVQDISLYISSNGKMSVGFLSRQANCVAYALAQAALSHPGLEVWEGSSPWL</sequence>
<dbReference type="AlphaFoldDB" id="A0A9Q0GVZ2"/>
<feature type="domain" description="RNase H type-1" evidence="1">
    <location>
        <begin position="14"/>
        <end position="101"/>
    </location>
</feature>
<dbReference type="InterPro" id="IPR002156">
    <property type="entry name" value="RNaseH_domain"/>
</dbReference>
<dbReference type="EMBL" id="JAMYWD010000012">
    <property type="protein sequence ID" value="KAJ4952689.1"/>
    <property type="molecule type" value="Genomic_DNA"/>
</dbReference>
<dbReference type="GO" id="GO:0004523">
    <property type="term" value="F:RNA-DNA hybrid ribonuclease activity"/>
    <property type="evidence" value="ECO:0007669"/>
    <property type="project" value="InterPro"/>
</dbReference>
<dbReference type="Pfam" id="PF13456">
    <property type="entry name" value="RVT_3"/>
    <property type="match status" value="1"/>
</dbReference>
<reference evidence="2" key="1">
    <citation type="journal article" date="2023" name="Plant J.">
        <title>The genome of the king protea, Protea cynaroides.</title>
        <authorList>
            <person name="Chang J."/>
            <person name="Duong T.A."/>
            <person name="Schoeman C."/>
            <person name="Ma X."/>
            <person name="Roodt D."/>
            <person name="Barker N."/>
            <person name="Li Z."/>
            <person name="Van de Peer Y."/>
            <person name="Mizrachi E."/>
        </authorList>
    </citation>
    <scope>NUCLEOTIDE SEQUENCE</scope>
    <source>
        <tissue evidence="2">Young leaves</tissue>
    </source>
</reference>
<evidence type="ECO:0000259" key="1">
    <source>
        <dbReference type="Pfam" id="PF13456"/>
    </source>
</evidence>
<dbReference type="OrthoDB" id="1434107at2759"/>
<dbReference type="Proteomes" id="UP001141806">
    <property type="component" value="Unassembled WGS sequence"/>
</dbReference>
<organism evidence="2 3">
    <name type="scientific">Protea cynaroides</name>
    <dbReference type="NCBI Taxonomy" id="273540"/>
    <lineage>
        <taxon>Eukaryota</taxon>
        <taxon>Viridiplantae</taxon>
        <taxon>Streptophyta</taxon>
        <taxon>Embryophyta</taxon>
        <taxon>Tracheophyta</taxon>
        <taxon>Spermatophyta</taxon>
        <taxon>Magnoliopsida</taxon>
        <taxon>Proteales</taxon>
        <taxon>Proteaceae</taxon>
        <taxon>Protea</taxon>
    </lineage>
</organism>
<comment type="caution">
    <text evidence="2">The sequence shown here is derived from an EMBL/GenBank/DDBJ whole genome shotgun (WGS) entry which is preliminary data.</text>
</comment>
<accession>A0A9Q0GVZ2</accession>
<evidence type="ECO:0000313" key="3">
    <source>
        <dbReference type="Proteomes" id="UP001141806"/>
    </source>
</evidence>
<protein>
    <recommendedName>
        <fullName evidence="1">RNase H type-1 domain-containing protein</fullName>
    </recommendedName>
</protein>
<gene>
    <name evidence="2" type="ORF">NE237_029521</name>
</gene>
<dbReference type="PANTHER" id="PTHR47074">
    <property type="entry name" value="BNAC02G40300D PROTEIN"/>
    <property type="match status" value="1"/>
</dbReference>
<dbReference type="InterPro" id="IPR036397">
    <property type="entry name" value="RNaseH_sf"/>
</dbReference>
<dbReference type="Gene3D" id="3.30.420.10">
    <property type="entry name" value="Ribonuclease H-like superfamily/Ribonuclease H"/>
    <property type="match status" value="1"/>
</dbReference>
<dbReference type="InterPro" id="IPR052929">
    <property type="entry name" value="RNase_H-like_EbsB-rel"/>
</dbReference>
<name>A0A9Q0GVZ2_9MAGN</name>
<keyword evidence="3" id="KW-1185">Reference proteome</keyword>
<dbReference type="PANTHER" id="PTHR47074:SF11">
    <property type="entry name" value="REVERSE TRANSCRIPTASE-LIKE PROTEIN"/>
    <property type="match status" value="1"/>
</dbReference>